<accession>A0A183BV68</accession>
<keyword evidence="1" id="KW-1185">Reference proteome</keyword>
<dbReference type="WBParaSite" id="GPLIN_000450500">
    <property type="protein sequence ID" value="GPLIN_000450500"/>
    <property type="gene ID" value="GPLIN_000450500"/>
</dbReference>
<dbReference type="Proteomes" id="UP000050741">
    <property type="component" value="Unassembled WGS sequence"/>
</dbReference>
<evidence type="ECO:0000313" key="1">
    <source>
        <dbReference type="Proteomes" id="UP000050741"/>
    </source>
</evidence>
<organism evidence="1 2">
    <name type="scientific">Globodera pallida</name>
    <name type="common">Potato cyst nematode worm</name>
    <name type="synonym">Heterodera pallida</name>
    <dbReference type="NCBI Taxonomy" id="36090"/>
    <lineage>
        <taxon>Eukaryota</taxon>
        <taxon>Metazoa</taxon>
        <taxon>Ecdysozoa</taxon>
        <taxon>Nematoda</taxon>
        <taxon>Chromadorea</taxon>
        <taxon>Rhabditida</taxon>
        <taxon>Tylenchina</taxon>
        <taxon>Tylenchomorpha</taxon>
        <taxon>Tylenchoidea</taxon>
        <taxon>Heteroderidae</taxon>
        <taxon>Heteroderinae</taxon>
        <taxon>Globodera</taxon>
    </lineage>
</organism>
<name>A0A183BV68_GLOPA</name>
<sequence length="12" mass="1436">MKCARVDRTDIQ</sequence>
<reference evidence="1" key="1">
    <citation type="submission" date="2013-12" db="EMBL/GenBank/DDBJ databases">
        <authorList>
            <person name="Aslett M."/>
        </authorList>
    </citation>
    <scope>NUCLEOTIDE SEQUENCE [LARGE SCALE GENOMIC DNA]</scope>
    <source>
        <strain evidence="1">Lindley</strain>
    </source>
</reference>
<reference evidence="2" key="3">
    <citation type="submission" date="2016-06" db="UniProtKB">
        <authorList>
            <consortium name="WormBaseParasite"/>
        </authorList>
    </citation>
    <scope>IDENTIFICATION</scope>
</reference>
<reference evidence="1" key="2">
    <citation type="submission" date="2014-05" db="EMBL/GenBank/DDBJ databases">
        <title>The genome and life-stage specific transcriptomes of Globodera pallida elucidate key aspects of plant parasitism by a cyst nematode.</title>
        <authorList>
            <person name="Cotton J.A."/>
            <person name="Lilley C.J."/>
            <person name="Jones L.M."/>
            <person name="Kikuchi T."/>
            <person name="Reid A.J."/>
            <person name="Thorpe P."/>
            <person name="Tsai I.J."/>
            <person name="Beasley H."/>
            <person name="Blok V."/>
            <person name="Cock P.J.A."/>
            <person name="Van den Akker S.E."/>
            <person name="Holroyd N."/>
            <person name="Hunt M."/>
            <person name="Mantelin S."/>
            <person name="Naghra H."/>
            <person name="Pain A."/>
            <person name="Palomares-Rius J.E."/>
            <person name="Zarowiecki M."/>
            <person name="Berriman M."/>
            <person name="Jones J.T."/>
            <person name="Urwin P.E."/>
        </authorList>
    </citation>
    <scope>NUCLEOTIDE SEQUENCE [LARGE SCALE GENOMIC DNA]</scope>
    <source>
        <strain evidence="1">Lindley</strain>
    </source>
</reference>
<protein>
    <submittedName>
        <fullName evidence="2">Uncharacterized protein</fullName>
    </submittedName>
</protein>
<proteinExistence type="predicted"/>
<evidence type="ECO:0000313" key="2">
    <source>
        <dbReference type="WBParaSite" id="GPLIN_000450500"/>
    </source>
</evidence>